<sequence>MSYSAERRLIVDVLVIGGGPAGAWAAWSAATNGAKVVLADKGFLGSSGATAPGGTNLLYLPPDEEMRKLAVDKRMKQGGHLAEPAWIHRVLDQVYANMELIEQWGYPFVRDEHGTPMRDHLHGPEYMSIMRKVVKRAGVKVLDQSPALELLVDEFGVGGARGVSRQDNQTWEVRANAVVIATGGCAFLSNGLGCNVLTGDGYLMAGELGVELSGMEFTRKYAPSPAFGSNTRSRLLGWATYYDHAGQEIVAGRQGDFLAEALLKGPVYAIMNKADTPEKQAILRKSHAIFFLPYDRAGIDVFTEPFPLTLRYEGTVRGTGGIRIVGDDCSTTAGGLFAAGDAATRERITGSASGGGAFNASWAICSGTWSGKGAAAYALSHRSSAAERDLQPAGRYGLGTAPATSVVSSQELIKDIQSQVLPLDINYFRTERGLKTALRQLDEVWKRVNDQAPQNMLEQVRARETAAMAATARWMYTAALSRKESRSGGLHVLAEYPGQDDEQQYRLLVSGLEEIRVRAEKLPETGSDVVATGAAAASEGVQTG</sequence>
<dbReference type="Gene3D" id="1.20.58.100">
    <property type="entry name" value="Fumarate reductase/succinate dehydrogenase flavoprotein-like, C-terminal domain"/>
    <property type="match status" value="1"/>
</dbReference>
<keyword evidence="6" id="KW-1185">Reference proteome</keyword>
<dbReference type="Gene3D" id="3.50.50.60">
    <property type="entry name" value="FAD/NAD(P)-binding domain"/>
    <property type="match status" value="1"/>
</dbReference>
<dbReference type="PANTHER" id="PTHR11632">
    <property type="entry name" value="SUCCINATE DEHYDROGENASE 2 FLAVOPROTEIN SUBUNIT"/>
    <property type="match status" value="1"/>
</dbReference>
<dbReference type="Proteomes" id="UP001157114">
    <property type="component" value="Unassembled WGS sequence"/>
</dbReference>
<dbReference type="SUPFAM" id="SSF51905">
    <property type="entry name" value="FAD/NAD(P)-binding domain"/>
    <property type="match status" value="1"/>
</dbReference>
<dbReference type="PRINTS" id="PR00368">
    <property type="entry name" value="FADPNR"/>
</dbReference>
<dbReference type="Pfam" id="PF02910">
    <property type="entry name" value="Succ_DH_flav_C"/>
    <property type="match status" value="1"/>
</dbReference>
<comment type="caution">
    <text evidence="5">The sequence shown here is derived from an EMBL/GenBank/DDBJ whole genome shotgun (WGS) entry which is preliminary data.</text>
</comment>
<keyword evidence="1" id="KW-0285">Flavoprotein</keyword>
<dbReference type="EMBL" id="BSSQ01000013">
    <property type="protein sequence ID" value="GLX68742.1"/>
    <property type="molecule type" value="Genomic_DNA"/>
</dbReference>
<protein>
    <submittedName>
        <fullName evidence="5">Oxidoreductase</fullName>
    </submittedName>
</protein>
<dbReference type="InterPro" id="IPR015939">
    <property type="entry name" value="Fum_Rdtase/Succ_DH_flav-like_C"/>
</dbReference>
<evidence type="ECO:0000259" key="4">
    <source>
        <dbReference type="Pfam" id="PF02910"/>
    </source>
</evidence>
<reference evidence="5 6" key="1">
    <citation type="submission" date="2023-03" db="EMBL/GenBank/DDBJ databases">
        <title>Draft genome sequence of the bacteria which degrade cell wall of Tricholomamatutake.</title>
        <authorList>
            <person name="Konishi Y."/>
            <person name="Fukuta Y."/>
            <person name="Shirasaka N."/>
        </authorList>
    </citation>
    <scope>NUCLEOTIDE SEQUENCE [LARGE SCALE GENOMIC DNA]</scope>
    <source>
        <strain evidence="6">mu1</strain>
    </source>
</reference>
<dbReference type="PANTHER" id="PTHR11632:SF51">
    <property type="entry name" value="SUCCINATE DEHYDROGENASE [UBIQUINONE] FLAVOPROTEIN SUBUNIT, MITOCHONDRIAL"/>
    <property type="match status" value="1"/>
</dbReference>
<dbReference type="Pfam" id="PF00890">
    <property type="entry name" value="FAD_binding_2"/>
    <property type="match status" value="1"/>
</dbReference>
<dbReference type="PRINTS" id="PR00411">
    <property type="entry name" value="PNDRDTASEI"/>
</dbReference>
<dbReference type="RefSeq" id="WP_284239492.1">
    <property type="nucleotide sequence ID" value="NZ_BSSQ01000013.1"/>
</dbReference>
<evidence type="ECO:0000256" key="2">
    <source>
        <dbReference type="ARBA" id="ARBA00023002"/>
    </source>
</evidence>
<keyword evidence="2" id="KW-0560">Oxidoreductase</keyword>
<dbReference type="PIRSF" id="PIRSF000171">
    <property type="entry name" value="SDHA_APRA_LASPO"/>
    <property type="match status" value="1"/>
</dbReference>
<dbReference type="InterPro" id="IPR036188">
    <property type="entry name" value="FAD/NAD-bd_sf"/>
</dbReference>
<evidence type="ECO:0000256" key="1">
    <source>
        <dbReference type="ARBA" id="ARBA00022630"/>
    </source>
</evidence>
<evidence type="ECO:0000313" key="6">
    <source>
        <dbReference type="Proteomes" id="UP001157114"/>
    </source>
</evidence>
<dbReference type="InterPro" id="IPR030664">
    <property type="entry name" value="SdhA/FrdA/AprA"/>
</dbReference>
<dbReference type="InterPro" id="IPR037099">
    <property type="entry name" value="Fum_R/Succ_DH_flav-like_C_sf"/>
</dbReference>
<name>A0ABQ6GDM7_9BACL</name>
<organism evidence="5 6">
    <name type="scientific">Paenibacillus glycanilyticus</name>
    <dbReference type="NCBI Taxonomy" id="126569"/>
    <lineage>
        <taxon>Bacteria</taxon>
        <taxon>Bacillati</taxon>
        <taxon>Bacillota</taxon>
        <taxon>Bacilli</taxon>
        <taxon>Bacillales</taxon>
        <taxon>Paenibacillaceae</taxon>
        <taxon>Paenibacillus</taxon>
    </lineage>
</organism>
<evidence type="ECO:0000259" key="3">
    <source>
        <dbReference type="Pfam" id="PF00890"/>
    </source>
</evidence>
<gene>
    <name evidence="5" type="ORF">MU1_30870</name>
</gene>
<feature type="domain" description="FAD-dependent oxidoreductase 2 FAD-binding" evidence="3">
    <location>
        <begin position="12"/>
        <end position="217"/>
    </location>
</feature>
<dbReference type="InterPro" id="IPR003953">
    <property type="entry name" value="FAD-dep_OxRdtase_2_FAD-bd"/>
</dbReference>
<evidence type="ECO:0000313" key="5">
    <source>
        <dbReference type="EMBL" id="GLX68742.1"/>
    </source>
</evidence>
<accession>A0ABQ6GDM7</accession>
<proteinExistence type="predicted"/>
<dbReference type="SUPFAM" id="SSF46977">
    <property type="entry name" value="Succinate dehydrogenase/fumarate reductase flavoprotein C-terminal domain"/>
    <property type="match status" value="1"/>
</dbReference>
<feature type="domain" description="Fumarate reductase/succinate dehydrogenase flavoprotein-like C-terminal" evidence="4">
    <location>
        <begin position="424"/>
        <end position="504"/>
    </location>
</feature>